<comment type="caution">
    <text evidence="1">The sequence shown here is derived from an EMBL/GenBank/DDBJ whole genome shotgun (WGS) entry which is preliminary data.</text>
</comment>
<gene>
    <name evidence="1" type="ORF">OXH55_06395</name>
</gene>
<accession>A0ABT4CMJ0</accession>
<reference evidence="1" key="1">
    <citation type="submission" date="2022-12" db="EMBL/GenBank/DDBJ databases">
        <authorList>
            <person name="Wang J."/>
        </authorList>
    </citation>
    <scope>NUCLEOTIDE SEQUENCE</scope>
    <source>
        <strain evidence="1">HY-42-06</strain>
    </source>
</reference>
<dbReference type="Proteomes" id="UP001079657">
    <property type="component" value="Unassembled WGS sequence"/>
</dbReference>
<keyword evidence="2" id="KW-1185">Reference proteome</keyword>
<dbReference type="RefSeq" id="WP_268048959.1">
    <property type="nucleotide sequence ID" value="NZ_JAPQES010000001.1"/>
</dbReference>
<protein>
    <submittedName>
        <fullName evidence="1">Uncharacterized protein</fullName>
    </submittedName>
</protein>
<name>A0ABT4CMJ0_9CLOT</name>
<evidence type="ECO:0000313" key="1">
    <source>
        <dbReference type="EMBL" id="MCY6370260.1"/>
    </source>
</evidence>
<organism evidence="1 2">
    <name type="scientific">Clostridium ganghwense</name>
    <dbReference type="NCBI Taxonomy" id="312089"/>
    <lineage>
        <taxon>Bacteria</taxon>
        <taxon>Bacillati</taxon>
        <taxon>Bacillota</taxon>
        <taxon>Clostridia</taxon>
        <taxon>Eubacteriales</taxon>
        <taxon>Clostridiaceae</taxon>
        <taxon>Clostridium</taxon>
    </lineage>
</organism>
<sequence>MSIWDKQHRVCGTCIHWKGKRRVNFGHIEVQCEEGNCKKPDGCYNMKTMQGYSCSKWRGFSPGDIKAQS</sequence>
<evidence type="ECO:0000313" key="2">
    <source>
        <dbReference type="Proteomes" id="UP001079657"/>
    </source>
</evidence>
<proteinExistence type="predicted"/>
<dbReference type="EMBL" id="JAPQES010000001">
    <property type="protein sequence ID" value="MCY6370260.1"/>
    <property type="molecule type" value="Genomic_DNA"/>
</dbReference>